<keyword evidence="4" id="KW-1185">Reference proteome</keyword>
<sequence length="432" mass="49327">MKRLIINKLNDWKNSGAKKPLIINGARQIGKTYTMIEFARNQYDNYIYLNFESDSSLDSIFERDYNISRIITELEALYGKQIIEERTLIIFDEIQASKHALTTLKYFNENNSSYHVISAGSLLGVALNKNKISFPVGKVDMIDMYPLNFKEFLLALNENQLLSQIEKSFITNTPLSKALHEKALDLVSQFLVVGGMPEAVSNYVLNKDYDLVRVIQKGINASYSSDMSKYSTDVETIKTKAVYDSIPSQLAKENKKFQYNMIKSGARASQYEASLEWLDKSGIIYTCYKINEPKHPIEMSKNITSYKVYLSDVGLLTAKINLNHNIILGNQEMLSSTAKGAIYENYVATELKMKNYNLYYYESEGKSEIDFIIQKEGLILPVEVKSSDNVKAKSLLVYTNRFKPEYSIKVTSKNFGFENGIKNIPHYALFNI</sequence>
<dbReference type="PANTHER" id="PTHR33295">
    <property type="entry name" value="ATPASE"/>
    <property type="match status" value="1"/>
</dbReference>
<dbReference type="InterPro" id="IPR011335">
    <property type="entry name" value="Restrct_endonuc-II-like"/>
</dbReference>
<evidence type="ECO:0000313" key="4">
    <source>
        <dbReference type="Proteomes" id="UP000032740"/>
    </source>
</evidence>
<dbReference type="SUPFAM" id="SSF52980">
    <property type="entry name" value="Restriction endonuclease-like"/>
    <property type="match status" value="1"/>
</dbReference>
<dbReference type="InterPro" id="IPR027417">
    <property type="entry name" value="P-loop_NTPase"/>
</dbReference>
<evidence type="ECO:0000259" key="1">
    <source>
        <dbReference type="Pfam" id="PF13173"/>
    </source>
</evidence>
<dbReference type="Proteomes" id="UP000032740">
    <property type="component" value="Chromosome"/>
</dbReference>
<dbReference type="HOGENOM" id="CLU_047370_0_0_14"/>
<feature type="domain" description="AAA" evidence="1">
    <location>
        <begin position="18"/>
        <end position="153"/>
    </location>
</feature>
<accession>U4KJJ3</accession>
<dbReference type="SUPFAM" id="SSF52540">
    <property type="entry name" value="P-loop containing nucleoside triphosphate hydrolases"/>
    <property type="match status" value="1"/>
</dbReference>
<dbReference type="EMBL" id="FO681347">
    <property type="protein sequence ID" value="CCV63614.1"/>
    <property type="molecule type" value="Genomic_DNA"/>
</dbReference>
<proteinExistence type="predicted"/>
<reference evidence="3 4" key="1">
    <citation type="journal article" date="2013" name="J. Mol. Microbiol. Biotechnol.">
        <title>Analysis of the Complete Genomes of Acholeplasma brassicae , A. palmae and A. laidlawii and Their Comparison to the Obligate Parasites from ' Candidatus Phytoplasma'.</title>
        <authorList>
            <person name="Kube M."/>
            <person name="Siewert C."/>
            <person name="Migdoll A.M."/>
            <person name="Duduk B."/>
            <person name="Holz S."/>
            <person name="Rabus R."/>
            <person name="Seemuller E."/>
            <person name="Mitrovic J."/>
            <person name="Muller I."/>
            <person name="Buttner C."/>
            <person name="Reinhardt R."/>
        </authorList>
    </citation>
    <scope>NUCLEOTIDE SEQUENCE [LARGE SCALE GENOMIC DNA]</scope>
    <source>
        <strain evidence="3 4">J233</strain>
    </source>
</reference>
<dbReference type="AlphaFoldDB" id="U4KJJ3"/>
<dbReference type="InterPro" id="IPR041682">
    <property type="entry name" value="AAA_14"/>
</dbReference>
<dbReference type="STRING" id="1318466.BN85400370"/>
<gene>
    <name evidence="3" type="ORF">BN85400370</name>
</gene>
<feature type="domain" description="DUF4143" evidence="2">
    <location>
        <begin position="225"/>
        <end position="387"/>
    </location>
</feature>
<dbReference type="RefSeq" id="WP_026653987.1">
    <property type="nucleotide sequence ID" value="NC_022538.1"/>
</dbReference>
<dbReference type="PANTHER" id="PTHR33295:SF7">
    <property type="entry name" value="ATPASE"/>
    <property type="match status" value="1"/>
</dbReference>
<dbReference type="Pfam" id="PF13173">
    <property type="entry name" value="AAA_14"/>
    <property type="match status" value="1"/>
</dbReference>
<dbReference type="OrthoDB" id="9801840at2"/>
<dbReference type="Pfam" id="PF13635">
    <property type="entry name" value="DUF4143"/>
    <property type="match status" value="1"/>
</dbReference>
<evidence type="ECO:0000313" key="3">
    <source>
        <dbReference type="EMBL" id="CCV63614.1"/>
    </source>
</evidence>
<name>U4KJJ3_ALTPJ</name>
<evidence type="ECO:0000259" key="2">
    <source>
        <dbReference type="Pfam" id="PF13635"/>
    </source>
</evidence>
<dbReference type="Gene3D" id="3.40.50.300">
    <property type="entry name" value="P-loop containing nucleotide triphosphate hydrolases"/>
    <property type="match status" value="1"/>
</dbReference>
<dbReference type="KEGG" id="apal:BN85400370"/>
<organism evidence="3 4">
    <name type="scientific">Alteracholeplasma palmae (strain ATCC 49389 / J233)</name>
    <name type="common">Acholeplasma palmae</name>
    <dbReference type="NCBI Taxonomy" id="1318466"/>
    <lineage>
        <taxon>Bacteria</taxon>
        <taxon>Bacillati</taxon>
        <taxon>Mycoplasmatota</taxon>
        <taxon>Mollicutes</taxon>
        <taxon>Acholeplasmatales</taxon>
        <taxon>Acholeplasmataceae</taxon>
        <taxon>Acholeplasma</taxon>
    </lineage>
</organism>
<protein>
    <submittedName>
        <fullName evidence="3">Similar to ATPase</fullName>
    </submittedName>
</protein>
<dbReference type="InterPro" id="IPR025420">
    <property type="entry name" value="DUF4143"/>
</dbReference>